<name>A0ABN7S965_OIKDI</name>
<protein>
    <submittedName>
        <fullName evidence="1">Oidioi.mRNA.OKI2018_I69.PAR.g13068.t1.cds</fullName>
    </submittedName>
</protein>
<dbReference type="Proteomes" id="UP001158576">
    <property type="component" value="Chromosome PAR"/>
</dbReference>
<organism evidence="1 2">
    <name type="scientific">Oikopleura dioica</name>
    <name type="common">Tunicate</name>
    <dbReference type="NCBI Taxonomy" id="34765"/>
    <lineage>
        <taxon>Eukaryota</taxon>
        <taxon>Metazoa</taxon>
        <taxon>Chordata</taxon>
        <taxon>Tunicata</taxon>
        <taxon>Appendicularia</taxon>
        <taxon>Copelata</taxon>
        <taxon>Oikopleuridae</taxon>
        <taxon>Oikopleura</taxon>
    </lineage>
</organism>
<gene>
    <name evidence="1" type="ORF">OKIOD_LOCUS4626</name>
</gene>
<dbReference type="EMBL" id="OU015568">
    <property type="protein sequence ID" value="CAG5091479.1"/>
    <property type="molecule type" value="Genomic_DNA"/>
</dbReference>
<keyword evidence="2" id="KW-1185">Reference proteome</keyword>
<sequence length="405" mass="46657">MSEVEYYDQKVVKRHYPREQESQTGRLCFQFDADPNLMLVKNKIAIHITIELKKGYIPSNGFASKQFGKTEVAVNSQIIDSSNSNSHYFMADYLTKRTNFDPLYVATGFQIEGYYDEYHYETIQDETSKETIRTGRRPQCFVNEAGNYVYELIFLPTHGFFLENKPLPLNTDLSISFYRLKHEFSTIFHGTEFQEKYSPGEVLKITDAYALAEYVSSPSLRNYFSRIRSKPISYKFNDTMITTLTLPKGRKHVLLHNALGGNTPAYIFFGLIDTKALEGDDSMESTNFSFNPDLISVNAMLNGQSLNGYPQKVTNQYPILSYWKYQDALGRIAQSDLSYVLSMENYKSNTIFGHEFEGEEVSQGWLSFSFDFKEDLTKDLSIVIWSIVSVKLTIDEHKQVEKTLL</sequence>
<evidence type="ECO:0000313" key="2">
    <source>
        <dbReference type="Proteomes" id="UP001158576"/>
    </source>
</evidence>
<reference evidence="1 2" key="1">
    <citation type="submission" date="2021-04" db="EMBL/GenBank/DDBJ databases">
        <authorList>
            <person name="Bliznina A."/>
        </authorList>
    </citation>
    <scope>NUCLEOTIDE SEQUENCE [LARGE SCALE GENOMIC DNA]</scope>
</reference>
<accession>A0ABN7S965</accession>
<proteinExistence type="predicted"/>
<evidence type="ECO:0000313" key="1">
    <source>
        <dbReference type="EMBL" id="CAG5091479.1"/>
    </source>
</evidence>